<gene>
    <name evidence="1" type="ORF">SAMN04244570_1097</name>
</gene>
<organism evidence="1 2">
    <name type="scientific">Sporosarcina newyorkensis</name>
    <dbReference type="NCBI Taxonomy" id="759851"/>
    <lineage>
        <taxon>Bacteria</taxon>
        <taxon>Bacillati</taxon>
        <taxon>Bacillota</taxon>
        <taxon>Bacilli</taxon>
        <taxon>Bacillales</taxon>
        <taxon>Caryophanaceae</taxon>
        <taxon>Sporosarcina</taxon>
    </lineage>
</organism>
<dbReference type="CDD" id="cd00448">
    <property type="entry name" value="YjgF_YER057c_UK114_family"/>
    <property type="match status" value="1"/>
</dbReference>
<dbReference type="Pfam" id="PF01042">
    <property type="entry name" value="Ribonuc_L-PSP"/>
    <property type="match status" value="1"/>
</dbReference>
<dbReference type="RefSeq" id="WP_078816827.1">
    <property type="nucleotide sequence ID" value="NZ_FUYJ01000001.1"/>
</dbReference>
<reference evidence="2" key="1">
    <citation type="submission" date="2017-02" db="EMBL/GenBank/DDBJ databases">
        <authorList>
            <person name="Varghese N."/>
            <person name="Submissions S."/>
        </authorList>
    </citation>
    <scope>NUCLEOTIDE SEQUENCE [LARGE SCALE GENOMIC DNA]</scope>
    <source>
        <strain evidence="2">DSM 23966</strain>
    </source>
</reference>
<keyword evidence="2" id="KW-1185">Reference proteome</keyword>
<dbReference type="InterPro" id="IPR035959">
    <property type="entry name" value="RutC-like_sf"/>
</dbReference>
<dbReference type="InterPro" id="IPR006175">
    <property type="entry name" value="YjgF/YER057c/UK114"/>
</dbReference>
<dbReference type="Proteomes" id="UP000190042">
    <property type="component" value="Unassembled WGS sequence"/>
</dbReference>
<protein>
    <submittedName>
        <fullName evidence="1">Enamine deaminase RidA, house cleaning of reactive enamine intermediates, YjgF/YER057c/UK114 family</fullName>
    </submittedName>
</protein>
<evidence type="ECO:0000313" key="1">
    <source>
        <dbReference type="EMBL" id="SKA91137.1"/>
    </source>
</evidence>
<accession>A0A1T4XNN6</accession>
<sequence length="134" mass="14891">MQSLQREIINPSSIHDPIGYTHITIPKGKKIVFIAGQVAWDKNLQVVEVGDLAKQTDMVYQNIEQALIEIGATWDHIAKTTIFTTQPHEYEIIGSVTARYFGDTPPPSQTIVGVMGLALPEFLIEIEATVVMEE</sequence>
<dbReference type="SUPFAM" id="SSF55298">
    <property type="entry name" value="YjgF-like"/>
    <property type="match status" value="1"/>
</dbReference>
<dbReference type="Gene3D" id="3.30.1330.40">
    <property type="entry name" value="RutC-like"/>
    <property type="match status" value="1"/>
</dbReference>
<name>A0A1T4XNN6_9BACL</name>
<evidence type="ECO:0000313" key="2">
    <source>
        <dbReference type="Proteomes" id="UP000190042"/>
    </source>
</evidence>
<dbReference type="PANTHER" id="PTHR43857">
    <property type="entry name" value="BLR7761 PROTEIN"/>
    <property type="match status" value="1"/>
</dbReference>
<dbReference type="EMBL" id="FUYJ01000001">
    <property type="protein sequence ID" value="SKA91137.1"/>
    <property type="molecule type" value="Genomic_DNA"/>
</dbReference>
<dbReference type="PANTHER" id="PTHR43857:SF1">
    <property type="entry name" value="YJGH FAMILY PROTEIN"/>
    <property type="match status" value="1"/>
</dbReference>
<dbReference type="AlphaFoldDB" id="A0A1T4XNN6"/>
<proteinExistence type="predicted"/>